<evidence type="ECO:0000313" key="11">
    <source>
        <dbReference type="EMBL" id="MQX35331.1"/>
    </source>
</evidence>
<evidence type="ECO:0000256" key="6">
    <source>
        <dbReference type="ARBA" id="ARBA00022989"/>
    </source>
</evidence>
<dbReference type="Proteomes" id="UP000434582">
    <property type="component" value="Unassembled WGS sequence"/>
</dbReference>
<dbReference type="InterPro" id="IPR055348">
    <property type="entry name" value="DctQ"/>
</dbReference>
<dbReference type="InterPro" id="IPR007387">
    <property type="entry name" value="TRAP_DctQ"/>
</dbReference>
<dbReference type="PANTHER" id="PTHR35011:SF10">
    <property type="entry name" value="TRAP TRANSPORTER SMALL PERMEASE PROTEIN"/>
    <property type="match status" value="1"/>
</dbReference>
<dbReference type="PANTHER" id="PTHR35011">
    <property type="entry name" value="2,3-DIKETO-L-GULONATE TRAP TRANSPORTER SMALL PERMEASE PROTEIN YIAM"/>
    <property type="match status" value="1"/>
</dbReference>
<comment type="similarity">
    <text evidence="8 9">Belongs to the TRAP transporter small permease family.</text>
</comment>
<keyword evidence="4 9" id="KW-0997">Cell inner membrane</keyword>
<feature type="transmembrane region" description="Helical" evidence="9">
    <location>
        <begin position="134"/>
        <end position="153"/>
    </location>
</feature>
<feature type="transmembrane region" description="Helical" evidence="9">
    <location>
        <begin position="15"/>
        <end position="38"/>
    </location>
</feature>
<evidence type="ECO:0000256" key="7">
    <source>
        <dbReference type="ARBA" id="ARBA00023136"/>
    </source>
</evidence>
<protein>
    <recommendedName>
        <fullName evidence="9">TRAP transporter small permease protein</fullName>
    </recommendedName>
</protein>
<keyword evidence="6 9" id="KW-1133">Transmembrane helix</keyword>
<dbReference type="GO" id="GO:0005886">
    <property type="term" value="C:plasma membrane"/>
    <property type="evidence" value="ECO:0007669"/>
    <property type="project" value="UniProtKB-SubCell"/>
</dbReference>
<evidence type="ECO:0000256" key="8">
    <source>
        <dbReference type="ARBA" id="ARBA00038436"/>
    </source>
</evidence>
<dbReference type="Pfam" id="PF04290">
    <property type="entry name" value="DctQ"/>
    <property type="match status" value="1"/>
</dbReference>
<evidence type="ECO:0000256" key="1">
    <source>
        <dbReference type="ARBA" id="ARBA00004429"/>
    </source>
</evidence>
<comment type="caution">
    <text evidence="11">The sequence shown here is derived from an EMBL/GenBank/DDBJ whole genome shotgun (WGS) entry which is preliminary data.</text>
</comment>
<comment type="subcellular location">
    <subcellularLocation>
        <location evidence="1 9">Cell inner membrane</location>
        <topology evidence="1 9">Multi-pass membrane protein</topology>
    </subcellularLocation>
</comment>
<evidence type="ECO:0000313" key="12">
    <source>
        <dbReference type="Proteomes" id="UP000434582"/>
    </source>
</evidence>
<comment type="function">
    <text evidence="9">Part of the tripartite ATP-independent periplasmic (TRAP) transport system.</text>
</comment>
<evidence type="ECO:0000256" key="4">
    <source>
        <dbReference type="ARBA" id="ARBA00022519"/>
    </source>
</evidence>
<dbReference type="OrthoDB" id="9797534at2"/>
<evidence type="ECO:0000256" key="9">
    <source>
        <dbReference type="RuleBase" id="RU369079"/>
    </source>
</evidence>
<gene>
    <name evidence="11" type="ORF">GHC57_02250</name>
</gene>
<comment type="subunit">
    <text evidence="9">The complex comprises the extracytoplasmic solute receptor protein and the two transmembrane proteins.</text>
</comment>
<feature type="transmembrane region" description="Helical" evidence="9">
    <location>
        <begin position="95"/>
        <end position="114"/>
    </location>
</feature>
<dbReference type="GO" id="GO:0022857">
    <property type="term" value="F:transmembrane transporter activity"/>
    <property type="evidence" value="ECO:0007669"/>
    <property type="project" value="UniProtKB-UniRule"/>
</dbReference>
<feature type="domain" description="Tripartite ATP-independent periplasmic transporters DctQ component" evidence="10">
    <location>
        <begin position="31"/>
        <end position="160"/>
    </location>
</feature>
<keyword evidence="5 9" id="KW-0812">Transmembrane</keyword>
<dbReference type="GO" id="GO:0015740">
    <property type="term" value="P:C4-dicarboxylate transport"/>
    <property type="evidence" value="ECO:0007669"/>
    <property type="project" value="TreeGrafter"/>
</dbReference>
<keyword evidence="2 9" id="KW-0813">Transport</keyword>
<evidence type="ECO:0000256" key="5">
    <source>
        <dbReference type="ARBA" id="ARBA00022692"/>
    </source>
</evidence>
<dbReference type="EMBL" id="WIVE01000003">
    <property type="protein sequence ID" value="MQX35331.1"/>
    <property type="molecule type" value="Genomic_DNA"/>
</dbReference>
<keyword evidence="3" id="KW-1003">Cell membrane</keyword>
<feature type="transmembrane region" description="Helical" evidence="9">
    <location>
        <begin position="53"/>
        <end position="74"/>
    </location>
</feature>
<evidence type="ECO:0000256" key="2">
    <source>
        <dbReference type="ARBA" id="ARBA00022448"/>
    </source>
</evidence>
<reference evidence="11 12" key="1">
    <citation type="submission" date="2019-10" db="EMBL/GenBank/DDBJ databases">
        <title>Draft whole-genome sequence of the purple nonsulfur photosynthetic bacterium Roseospira navarrensis DSM 15114.</title>
        <authorList>
            <person name="Kyndt J.A."/>
            <person name="Meyer T.E."/>
        </authorList>
    </citation>
    <scope>NUCLEOTIDE SEQUENCE [LARGE SCALE GENOMIC DNA]</scope>
    <source>
        <strain evidence="11 12">DSM 15114</strain>
    </source>
</reference>
<dbReference type="AlphaFoldDB" id="A0A7X2D256"/>
<organism evidence="11 12">
    <name type="scientific">Roseospira navarrensis</name>
    <dbReference type="NCBI Taxonomy" id="140058"/>
    <lineage>
        <taxon>Bacteria</taxon>
        <taxon>Pseudomonadati</taxon>
        <taxon>Pseudomonadota</taxon>
        <taxon>Alphaproteobacteria</taxon>
        <taxon>Rhodospirillales</taxon>
        <taxon>Rhodospirillaceae</taxon>
        <taxon>Roseospira</taxon>
    </lineage>
</organism>
<accession>A0A7X2D256</accession>
<dbReference type="RefSeq" id="WP_153340717.1">
    <property type="nucleotide sequence ID" value="NZ_WIVE01000003.1"/>
</dbReference>
<evidence type="ECO:0000256" key="3">
    <source>
        <dbReference type="ARBA" id="ARBA00022475"/>
    </source>
</evidence>
<evidence type="ECO:0000259" key="10">
    <source>
        <dbReference type="Pfam" id="PF04290"/>
    </source>
</evidence>
<sequence length="177" mass="18791">MTDLFMGLARGLDRFYLACGVVAALMLVTLTGLILASIVSRLLGVYLGGVNEFAGYAMAAGSFFGMPYAFRAGAHIRVSLLISNLSGAVRWGFELWARGIIALAAGYLAFYFVRLSYISHDFGDISQGADAMPLWIPQAVMAAGAVCFAISTVDSFIRAIVEGQDCLTAPEADGGRE</sequence>
<keyword evidence="12" id="KW-1185">Reference proteome</keyword>
<keyword evidence="7 9" id="KW-0472">Membrane</keyword>
<proteinExistence type="inferred from homology"/>
<name>A0A7X2D256_9PROT</name>